<name>A0ABX2DWF9_9BACL</name>
<dbReference type="CDD" id="cd07346">
    <property type="entry name" value="ABC_6TM_exporters"/>
    <property type="match status" value="1"/>
</dbReference>
<evidence type="ECO:0000259" key="10">
    <source>
        <dbReference type="PROSITE" id="PS50929"/>
    </source>
</evidence>
<protein>
    <submittedName>
        <fullName evidence="11">ABC transporter ATP-binding protein</fullName>
    </submittedName>
</protein>
<dbReference type="InterPro" id="IPR017871">
    <property type="entry name" value="ABC_transporter-like_CS"/>
</dbReference>
<feature type="domain" description="ABC transmembrane type-1" evidence="10">
    <location>
        <begin position="22"/>
        <end position="303"/>
    </location>
</feature>
<feature type="domain" description="ABC transporter" evidence="9">
    <location>
        <begin position="337"/>
        <end position="572"/>
    </location>
</feature>
<dbReference type="Gene3D" id="1.20.1560.10">
    <property type="entry name" value="ABC transporter type 1, transmembrane domain"/>
    <property type="match status" value="1"/>
</dbReference>
<dbReference type="PANTHER" id="PTHR43394:SF1">
    <property type="entry name" value="ATP-BINDING CASSETTE SUB-FAMILY B MEMBER 10, MITOCHONDRIAL"/>
    <property type="match status" value="1"/>
</dbReference>
<evidence type="ECO:0000256" key="7">
    <source>
        <dbReference type="SAM" id="MobiDB-lite"/>
    </source>
</evidence>
<evidence type="ECO:0000259" key="9">
    <source>
        <dbReference type="PROSITE" id="PS50893"/>
    </source>
</evidence>
<dbReference type="InterPro" id="IPR027417">
    <property type="entry name" value="P-loop_NTPase"/>
</dbReference>
<proteinExistence type="predicted"/>
<dbReference type="PROSITE" id="PS50929">
    <property type="entry name" value="ABC_TM1F"/>
    <property type="match status" value="1"/>
</dbReference>
<feature type="transmembrane region" description="Helical" evidence="8">
    <location>
        <begin position="20"/>
        <end position="41"/>
    </location>
</feature>
<reference evidence="11 12" key="1">
    <citation type="submission" date="2020-05" db="EMBL/GenBank/DDBJ databases">
        <title>Paenibacillus glebae, sp. nov., Paenibacillus humi sp. nov., Paenibacillus pedi sp. nov., Paenibacillus terrestris sp. nov. and Paenibacillus terricola sp. nov., isolated from a forest top soil sample.</title>
        <authorList>
            <person name="Qi S."/>
            <person name="Carlier A."/>
            <person name="Cnockaert M."/>
            <person name="Vandamme P."/>
        </authorList>
    </citation>
    <scope>NUCLEOTIDE SEQUENCE [LARGE SCALE GENOMIC DNA]</scope>
    <source>
        <strain evidence="11 12">LMG 29502</strain>
    </source>
</reference>
<feature type="region of interest" description="Disordered" evidence="7">
    <location>
        <begin position="574"/>
        <end position="609"/>
    </location>
</feature>
<dbReference type="SUPFAM" id="SSF52540">
    <property type="entry name" value="P-loop containing nucleoside triphosphate hydrolases"/>
    <property type="match status" value="1"/>
</dbReference>
<organism evidence="11 12">
    <name type="scientific">Paenibacillus tritici</name>
    <dbReference type="NCBI Taxonomy" id="1873425"/>
    <lineage>
        <taxon>Bacteria</taxon>
        <taxon>Bacillati</taxon>
        <taxon>Bacillota</taxon>
        <taxon>Bacilli</taxon>
        <taxon>Bacillales</taxon>
        <taxon>Paenibacillaceae</taxon>
        <taxon>Paenibacillus</taxon>
    </lineage>
</organism>
<keyword evidence="3" id="KW-0547">Nucleotide-binding</keyword>
<dbReference type="InterPro" id="IPR003593">
    <property type="entry name" value="AAA+_ATPase"/>
</dbReference>
<feature type="transmembrane region" description="Helical" evidence="8">
    <location>
        <begin position="274"/>
        <end position="294"/>
    </location>
</feature>
<dbReference type="EMBL" id="JABMKX010000021">
    <property type="protein sequence ID" value="NQX49062.1"/>
    <property type="molecule type" value="Genomic_DNA"/>
</dbReference>
<gene>
    <name evidence="11" type="ORF">HQN87_27430</name>
</gene>
<evidence type="ECO:0000256" key="5">
    <source>
        <dbReference type="ARBA" id="ARBA00022989"/>
    </source>
</evidence>
<sequence>MKKKGAFARLGTYMLRHKLIYAVLLLVTVLSIMLDLTMAWFLARITDAAVRLDVEAFKGLAWFGVLFLIVAGLNTFLNEFLKTNISAKIRNELRQDMMSHTLALPQSYFDRNHSGDLLSRFTNDNQSVGEACGRVMMDLMRNPLLAVASFAYLLYINWVLALICLSIGPLLFLTGKVFGNAMRVNSVRVQESMSRTTSFLNDILGSSMVFKAFSIERRLQKQYIDYSESIASGERKKAGIEGATGAISSLLGNLTFLLALVIAGWFVANGRLEVGAMIAFIQLMNYLVGPFSVLPGLVASMQQSLGAAERIFEVMDAPAEVEVLPEVQAVPPEFGVLQLTNLAFGYPDSEKRSLNQISLELTRGQQMAVVGPSGGGKSTLFKLLLGFYTPDAGEVSINGSPITGMRLEQLRSYFAYVPQESGLYTGSIRDNIESGKPGAADEEIMEALRQANAYEFVMELPEGIHTDIGEHGSRLSGGQRQRLSIARAMLKNAPILLLDEATAALDNESEKMVQQAIRKLMKDKTTLVIAHRLSTIQNADIILVMENGEIVERGSHEELLTARGRYSELYNTQLEQESAEEQGTSGNTESRGSGGTESVNQKASVAGAV</sequence>
<feature type="transmembrane region" description="Helical" evidence="8">
    <location>
        <begin position="245"/>
        <end position="268"/>
    </location>
</feature>
<keyword evidence="5 8" id="KW-1133">Transmembrane helix</keyword>
<dbReference type="InterPro" id="IPR036640">
    <property type="entry name" value="ABC1_TM_sf"/>
</dbReference>
<evidence type="ECO:0000256" key="3">
    <source>
        <dbReference type="ARBA" id="ARBA00022741"/>
    </source>
</evidence>
<keyword evidence="4 11" id="KW-0067">ATP-binding</keyword>
<evidence type="ECO:0000256" key="4">
    <source>
        <dbReference type="ARBA" id="ARBA00022840"/>
    </source>
</evidence>
<dbReference type="Pfam" id="PF00005">
    <property type="entry name" value="ABC_tran"/>
    <property type="match status" value="1"/>
</dbReference>
<evidence type="ECO:0000313" key="12">
    <source>
        <dbReference type="Proteomes" id="UP000711047"/>
    </source>
</evidence>
<comment type="subcellular location">
    <subcellularLocation>
        <location evidence="1">Cell membrane</location>
        <topology evidence="1">Multi-pass membrane protein</topology>
    </subcellularLocation>
</comment>
<dbReference type="GO" id="GO:0005524">
    <property type="term" value="F:ATP binding"/>
    <property type="evidence" value="ECO:0007669"/>
    <property type="project" value="UniProtKB-KW"/>
</dbReference>
<dbReference type="RefSeq" id="WP_173139806.1">
    <property type="nucleotide sequence ID" value="NZ_JABMKX010000021.1"/>
</dbReference>
<feature type="transmembrane region" description="Helical" evidence="8">
    <location>
        <begin position="144"/>
        <end position="172"/>
    </location>
</feature>
<evidence type="ECO:0000256" key="2">
    <source>
        <dbReference type="ARBA" id="ARBA00022692"/>
    </source>
</evidence>
<dbReference type="PROSITE" id="PS50893">
    <property type="entry name" value="ABC_TRANSPORTER_2"/>
    <property type="match status" value="1"/>
</dbReference>
<dbReference type="Proteomes" id="UP000711047">
    <property type="component" value="Unassembled WGS sequence"/>
</dbReference>
<keyword evidence="12" id="KW-1185">Reference proteome</keyword>
<dbReference type="SUPFAM" id="SSF90123">
    <property type="entry name" value="ABC transporter transmembrane region"/>
    <property type="match status" value="1"/>
</dbReference>
<evidence type="ECO:0000313" key="11">
    <source>
        <dbReference type="EMBL" id="NQX49062.1"/>
    </source>
</evidence>
<evidence type="ECO:0000256" key="6">
    <source>
        <dbReference type="ARBA" id="ARBA00023136"/>
    </source>
</evidence>
<dbReference type="SMART" id="SM00382">
    <property type="entry name" value="AAA"/>
    <property type="match status" value="1"/>
</dbReference>
<evidence type="ECO:0000256" key="1">
    <source>
        <dbReference type="ARBA" id="ARBA00004651"/>
    </source>
</evidence>
<dbReference type="InterPro" id="IPR039421">
    <property type="entry name" value="Type_1_exporter"/>
</dbReference>
<feature type="compositionally biased region" description="Polar residues" evidence="7">
    <location>
        <begin position="574"/>
        <end position="603"/>
    </location>
</feature>
<dbReference type="InterPro" id="IPR003439">
    <property type="entry name" value="ABC_transporter-like_ATP-bd"/>
</dbReference>
<comment type="caution">
    <text evidence="11">The sequence shown here is derived from an EMBL/GenBank/DDBJ whole genome shotgun (WGS) entry which is preliminary data.</text>
</comment>
<accession>A0ABX2DWF9</accession>
<keyword evidence="2 8" id="KW-0812">Transmembrane</keyword>
<dbReference type="PANTHER" id="PTHR43394">
    <property type="entry name" value="ATP-DEPENDENT PERMEASE MDL1, MITOCHONDRIAL"/>
    <property type="match status" value="1"/>
</dbReference>
<evidence type="ECO:0000256" key="8">
    <source>
        <dbReference type="SAM" id="Phobius"/>
    </source>
</evidence>
<dbReference type="Gene3D" id="3.40.50.300">
    <property type="entry name" value="P-loop containing nucleotide triphosphate hydrolases"/>
    <property type="match status" value="1"/>
</dbReference>
<keyword evidence="6 8" id="KW-0472">Membrane</keyword>
<dbReference type="Pfam" id="PF00664">
    <property type="entry name" value="ABC_membrane"/>
    <property type="match status" value="1"/>
</dbReference>
<dbReference type="PROSITE" id="PS00211">
    <property type="entry name" value="ABC_TRANSPORTER_1"/>
    <property type="match status" value="1"/>
</dbReference>
<feature type="transmembrane region" description="Helical" evidence="8">
    <location>
        <begin position="61"/>
        <end position="81"/>
    </location>
</feature>
<dbReference type="InterPro" id="IPR011527">
    <property type="entry name" value="ABC1_TM_dom"/>
</dbReference>